<evidence type="ECO:0000313" key="2">
    <source>
        <dbReference type="EMBL" id="KAK3950171.1"/>
    </source>
</evidence>
<gene>
    <name evidence="2" type="ORF">QBC32DRAFT_326392</name>
</gene>
<organism evidence="2 3">
    <name type="scientific">Pseudoneurospora amorphoporcata</name>
    <dbReference type="NCBI Taxonomy" id="241081"/>
    <lineage>
        <taxon>Eukaryota</taxon>
        <taxon>Fungi</taxon>
        <taxon>Dikarya</taxon>
        <taxon>Ascomycota</taxon>
        <taxon>Pezizomycotina</taxon>
        <taxon>Sordariomycetes</taxon>
        <taxon>Sordariomycetidae</taxon>
        <taxon>Sordariales</taxon>
        <taxon>Sordariaceae</taxon>
        <taxon>Pseudoneurospora</taxon>
    </lineage>
</organism>
<sequence>MSTHASANLNRFDANLASSTDEPADHTAADNSHTSTPTTTDIQAYAKAKKPELTDTEAVDTKPIDAVDAASSSTETALPTSSNIPWGKLSPDTSTKPVAEAACTAVTSTQSIPTIYPSRRPNIFRTRQKHVRFSVSGLSAVAPRSADPTTEELEAADEFPVADLQEFEEDVKNRMRQKTQRFPNKMRENAWKQDRVEDLGEVFAIED</sequence>
<protein>
    <submittedName>
        <fullName evidence="2">Uncharacterized protein</fullName>
    </submittedName>
</protein>
<keyword evidence="3" id="KW-1185">Reference proteome</keyword>
<evidence type="ECO:0000313" key="3">
    <source>
        <dbReference type="Proteomes" id="UP001303222"/>
    </source>
</evidence>
<dbReference type="EMBL" id="MU859188">
    <property type="protein sequence ID" value="KAK3950171.1"/>
    <property type="molecule type" value="Genomic_DNA"/>
</dbReference>
<comment type="caution">
    <text evidence="2">The sequence shown here is derived from an EMBL/GenBank/DDBJ whole genome shotgun (WGS) entry which is preliminary data.</text>
</comment>
<dbReference type="Proteomes" id="UP001303222">
    <property type="component" value="Unassembled WGS sequence"/>
</dbReference>
<accession>A0AAN6NSF5</accession>
<feature type="compositionally biased region" description="Polar residues" evidence="1">
    <location>
        <begin position="29"/>
        <end position="42"/>
    </location>
</feature>
<dbReference type="AlphaFoldDB" id="A0AAN6NSF5"/>
<evidence type="ECO:0000256" key="1">
    <source>
        <dbReference type="SAM" id="MobiDB-lite"/>
    </source>
</evidence>
<proteinExistence type="predicted"/>
<reference evidence="2" key="1">
    <citation type="journal article" date="2023" name="Mol. Phylogenet. Evol.">
        <title>Genome-scale phylogeny and comparative genomics of the fungal order Sordariales.</title>
        <authorList>
            <person name="Hensen N."/>
            <person name="Bonometti L."/>
            <person name="Westerberg I."/>
            <person name="Brannstrom I.O."/>
            <person name="Guillou S."/>
            <person name="Cros-Aarteil S."/>
            <person name="Calhoun S."/>
            <person name="Haridas S."/>
            <person name="Kuo A."/>
            <person name="Mondo S."/>
            <person name="Pangilinan J."/>
            <person name="Riley R."/>
            <person name="LaButti K."/>
            <person name="Andreopoulos B."/>
            <person name="Lipzen A."/>
            <person name="Chen C."/>
            <person name="Yan M."/>
            <person name="Daum C."/>
            <person name="Ng V."/>
            <person name="Clum A."/>
            <person name="Steindorff A."/>
            <person name="Ohm R.A."/>
            <person name="Martin F."/>
            <person name="Silar P."/>
            <person name="Natvig D.O."/>
            <person name="Lalanne C."/>
            <person name="Gautier V."/>
            <person name="Ament-Velasquez S.L."/>
            <person name="Kruys A."/>
            <person name="Hutchinson M.I."/>
            <person name="Powell A.J."/>
            <person name="Barry K."/>
            <person name="Miller A.N."/>
            <person name="Grigoriev I.V."/>
            <person name="Debuchy R."/>
            <person name="Gladieux P."/>
            <person name="Hiltunen Thoren M."/>
            <person name="Johannesson H."/>
        </authorList>
    </citation>
    <scope>NUCLEOTIDE SEQUENCE</scope>
    <source>
        <strain evidence="2">CBS 626.80</strain>
    </source>
</reference>
<feature type="compositionally biased region" description="Polar residues" evidence="1">
    <location>
        <begin position="70"/>
        <end position="84"/>
    </location>
</feature>
<name>A0AAN6NSF5_9PEZI</name>
<feature type="compositionally biased region" description="Basic and acidic residues" evidence="1">
    <location>
        <begin position="49"/>
        <end position="65"/>
    </location>
</feature>
<feature type="region of interest" description="Disordered" evidence="1">
    <location>
        <begin position="1"/>
        <end position="95"/>
    </location>
</feature>
<reference evidence="2" key="2">
    <citation type="submission" date="2023-06" db="EMBL/GenBank/DDBJ databases">
        <authorList>
            <consortium name="Lawrence Berkeley National Laboratory"/>
            <person name="Mondo S.J."/>
            <person name="Hensen N."/>
            <person name="Bonometti L."/>
            <person name="Westerberg I."/>
            <person name="Brannstrom I.O."/>
            <person name="Guillou S."/>
            <person name="Cros-Aarteil S."/>
            <person name="Calhoun S."/>
            <person name="Haridas S."/>
            <person name="Kuo A."/>
            <person name="Pangilinan J."/>
            <person name="Riley R."/>
            <person name="Labutti K."/>
            <person name="Andreopoulos B."/>
            <person name="Lipzen A."/>
            <person name="Chen C."/>
            <person name="Yanf M."/>
            <person name="Daum C."/>
            <person name="Ng V."/>
            <person name="Clum A."/>
            <person name="Steindorff A."/>
            <person name="Ohm R."/>
            <person name="Martin F."/>
            <person name="Silar P."/>
            <person name="Natvig D."/>
            <person name="Lalanne C."/>
            <person name="Gautier V."/>
            <person name="Ament-Velasquez S.L."/>
            <person name="Kruys A."/>
            <person name="Hutchinson M.I."/>
            <person name="Powell A.J."/>
            <person name="Barry K."/>
            <person name="Miller A.N."/>
            <person name="Grigoriev I.V."/>
            <person name="Debuchy R."/>
            <person name="Gladieux P."/>
            <person name="Thoren M.H."/>
            <person name="Johannesson H."/>
        </authorList>
    </citation>
    <scope>NUCLEOTIDE SEQUENCE</scope>
    <source>
        <strain evidence="2">CBS 626.80</strain>
    </source>
</reference>